<protein>
    <recommendedName>
        <fullName evidence="4">Secreted protein</fullName>
    </recommendedName>
</protein>
<feature type="signal peptide" evidence="1">
    <location>
        <begin position="1"/>
        <end position="30"/>
    </location>
</feature>
<dbReference type="EMBL" id="PJMW01000002">
    <property type="protein sequence ID" value="PKV78273.1"/>
    <property type="molecule type" value="Genomic_DNA"/>
</dbReference>
<sequence length="75" mass="8186">MRIKSTIAAALLAIATVAGVSAVGAGSAAAAPYGTYYGTYYELYQCRAAGEDPYTGGYYWECTESWDGWDLYIWY</sequence>
<dbReference type="OrthoDB" id="4569719at2"/>
<evidence type="ECO:0000313" key="3">
    <source>
        <dbReference type="Proteomes" id="UP000233766"/>
    </source>
</evidence>
<proteinExistence type="predicted"/>
<feature type="chain" id="PRO_5014639255" description="Secreted protein" evidence="1">
    <location>
        <begin position="31"/>
        <end position="75"/>
    </location>
</feature>
<evidence type="ECO:0000256" key="1">
    <source>
        <dbReference type="SAM" id="SignalP"/>
    </source>
</evidence>
<evidence type="ECO:0000313" key="2">
    <source>
        <dbReference type="EMBL" id="PKV78273.1"/>
    </source>
</evidence>
<dbReference type="RefSeq" id="WP_101464754.1">
    <property type="nucleotide sequence ID" value="NZ_JBFAAM010000001.1"/>
</dbReference>
<organism evidence="2 3">
    <name type="scientific">Nocardia fluminea</name>
    <dbReference type="NCBI Taxonomy" id="134984"/>
    <lineage>
        <taxon>Bacteria</taxon>
        <taxon>Bacillati</taxon>
        <taxon>Actinomycetota</taxon>
        <taxon>Actinomycetes</taxon>
        <taxon>Mycobacteriales</taxon>
        <taxon>Nocardiaceae</taxon>
        <taxon>Nocardia</taxon>
    </lineage>
</organism>
<keyword evidence="3" id="KW-1185">Reference proteome</keyword>
<comment type="caution">
    <text evidence="2">The sequence shown here is derived from an EMBL/GenBank/DDBJ whole genome shotgun (WGS) entry which is preliminary data.</text>
</comment>
<evidence type="ECO:0008006" key="4">
    <source>
        <dbReference type="Google" id="ProtNLM"/>
    </source>
</evidence>
<accession>A0A2N3V9J5</accession>
<keyword evidence="1" id="KW-0732">Signal</keyword>
<reference evidence="2 3" key="1">
    <citation type="submission" date="2017-12" db="EMBL/GenBank/DDBJ databases">
        <title>Sequencing the genomes of 1000 Actinobacteria strains.</title>
        <authorList>
            <person name="Klenk H.-P."/>
        </authorList>
    </citation>
    <scope>NUCLEOTIDE SEQUENCE [LARGE SCALE GENOMIC DNA]</scope>
    <source>
        <strain evidence="2 3">DSM 44489</strain>
    </source>
</reference>
<dbReference type="Proteomes" id="UP000233766">
    <property type="component" value="Unassembled WGS sequence"/>
</dbReference>
<gene>
    <name evidence="2" type="ORF">ATK86_2636</name>
</gene>
<dbReference type="AlphaFoldDB" id="A0A2N3V9J5"/>
<name>A0A2N3V9J5_9NOCA</name>